<feature type="compositionally biased region" description="Basic residues" evidence="1">
    <location>
        <begin position="149"/>
        <end position="165"/>
    </location>
</feature>
<feature type="compositionally biased region" description="Low complexity" evidence="1">
    <location>
        <begin position="485"/>
        <end position="507"/>
    </location>
</feature>
<evidence type="ECO:0000256" key="1">
    <source>
        <dbReference type="SAM" id="MobiDB-lite"/>
    </source>
</evidence>
<dbReference type="Proteomes" id="UP000218209">
    <property type="component" value="Unassembled WGS sequence"/>
</dbReference>
<organism evidence="2 3">
    <name type="scientific">Porphyra umbilicalis</name>
    <name type="common">Purple laver</name>
    <name type="synonym">Red alga</name>
    <dbReference type="NCBI Taxonomy" id="2786"/>
    <lineage>
        <taxon>Eukaryota</taxon>
        <taxon>Rhodophyta</taxon>
        <taxon>Bangiophyceae</taxon>
        <taxon>Bangiales</taxon>
        <taxon>Bangiaceae</taxon>
        <taxon>Porphyra</taxon>
    </lineage>
</organism>
<dbReference type="AlphaFoldDB" id="A0A1X6NN44"/>
<feature type="compositionally biased region" description="Low complexity" evidence="1">
    <location>
        <begin position="40"/>
        <end position="49"/>
    </location>
</feature>
<reference evidence="2 3" key="1">
    <citation type="submission" date="2017-03" db="EMBL/GenBank/DDBJ databases">
        <title>WGS assembly of Porphyra umbilicalis.</title>
        <authorList>
            <person name="Brawley S.H."/>
            <person name="Blouin N.A."/>
            <person name="Ficko-Blean E."/>
            <person name="Wheeler G.L."/>
            <person name="Lohr M."/>
            <person name="Goodson H.V."/>
            <person name="Jenkins J.W."/>
            <person name="Blaby-Haas C.E."/>
            <person name="Helliwell K.E."/>
            <person name="Chan C."/>
            <person name="Marriage T."/>
            <person name="Bhattacharya D."/>
            <person name="Klein A.S."/>
            <person name="Badis Y."/>
            <person name="Brodie J."/>
            <person name="Cao Y."/>
            <person name="Collen J."/>
            <person name="Dittami S.M."/>
            <person name="Gachon C.M."/>
            <person name="Green B.R."/>
            <person name="Karpowicz S."/>
            <person name="Kim J.W."/>
            <person name="Kudahl U."/>
            <person name="Lin S."/>
            <person name="Michel G."/>
            <person name="Mittag M."/>
            <person name="Olson B.J."/>
            <person name="Pangilinan J."/>
            <person name="Peng Y."/>
            <person name="Qiu H."/>
            <person name="Shu S."/>
            <person name="Singer J.T."/>
            <person name="Smith A.G."/>
            <person name="Sprecher B.N."/>
            <person name="Wagner V."/>
            <person name="Wang W."/>
            <person name="Wang Z.-Y."/>
            <person name="Yan J."/>
            <person name="Yarish C."/>
            <person name="Zoeuner-Riek S."/>
            <person name="Zhuang Y."/>
            <person name="Zou Y."/>
            <person name="Lindquist E.A."/>
            <person name="Grimwood J."/>
            <person name="Barry K."/>
            <person name="Rokhsar D.S."/>
            <person name="Schmutz J."/>
            <person name="Stiller J.W."/>
            <person name="Grossman A.R."/>
            <person name="Prochnik S.E."/>
        </authorList>
    </citation>
    <scope>NUCLEOTIDE SEQUENCE [LARGE SCALE GENOMIC DNA]</scope>
    <source>
        <strain evidence="2">4086291</strain>
    </source>
</reference>
<feature type="compositionally biased region" description="Basic residues" evidence="1">
    <location>
        <begin position="419"/>
        <end position="438"/>
    </location>
</feature>
<feature type="region of interest" description="Disordered" evidence="1">
    <location>
        <begin position="418"/>
        <end position="472"/>
    </location>
</feature>
<feature type="compositionally biased region" description="Basic residues" evidence="1">
    <location>
        <begin position="692"/>
        <end position="711"/>
    </location>
</feature>
<feature type="compositionally biased region" description="Basic residues" evidence="1">
    <location>
        <begin position="172"/>
        <end position="182"/>
    </location>
</feature>
<feature type="region of interest" description="Disordered" evidence="1">
    <location>
        <begin position="1"/>
        <end position="106"/>
    </location>
</feature>
<feature type="region of interest" description="Disordered" evidence="1">
    <location>
        <begin position="149"/>
        <end position="224"/>
    </location>
</feature>
<protein>
    <submittedName>
        <fullName evidence="2">Uncharacterized protein</fullName>
    </submittedName>
</protein>
<feature type="region of interest" description="Disordered" evidence="1">
    <location>
        <begin position="341"/>
        <end position="372"/>
    </location>
</feature>
<feature type="compositionally biased region" description="Basic residues" evidence="1">
    <location>
        <begin position="215"/>
        <end position="224"/>
    </location>
</feature>
<feature type="region of interest" description="Disordered" evidence="1">
    <location>
        <begin position="679"/>
        <end position="711"/>
    </location>
</feature>
<keyword evidence="3" id="KW-1185">Reference proteome</keyword>
<evidence type="ECO:0000313" key="3">
    <source>
        <dbReference type="Proteomes" id="UP000218209"/>
    </source>
</evidence>
<accession>A0A1X6NN44</accession>
<gene>
    <name evidence="2" type="ORF">BU14_0943s0003</name>
</gene>
<feature type="compositionally biased region" description="Low complexity" evidence="1">
    <location>
        <begin position="341"/>
        <end position="355"/>
    </location>
</feature>
<name>A0A1X6NN44_PORUM</name>
<proteinExistence type="predicted"/>
<feature type="region of interest" description="Disordered" evidence="1">
    <location>
        <begin position="485"/>
        <end position="545"/>
    </location>
</feature>
<dbReference type="EMBL" id="KV919329">
    <property type="protein sequence ID" value="OSX70034.1"/>
    <property type="molecule type" value="Genomic_DNA"/>
</dbReference>
<evidence type="ECO:0000313" key="2">
    <source>
        <dbReference type="EMBL" id="OSX70034.1"/>
    </source>
</evidence>
<sequence>MFTRGGTGQRRSPPPRLARPPPRDRCADAPTAAPPPPPAAAAAAAAVARHVQPQPVELLPFPARGSCRGPTPTRRHADDNERLAAGSPSPPSSLVRTQPTRRRRSRVVLRAARAAAARLGPSISAAARGAVAPESHPVEATHCVVRRAAGRGRRHPPAPRSHHPPPRSASPPRRHRRARRGRPAAAPTPVALQPLAVGPSSGPPPPRRCGCGAGARRRRRHRGERRLAVARLDRAGGRGTSAAAPAVRVVSLHAHFDGTGRAVFGDLTPPLATRTGFGWYTAASATASTAADDGGEGGAAADTAAAAGRVRLVGPRRAARLPPPRRMPPPSGRTSLAAAARRCPSGAAPRRPACRVGGRARGQGVSLRPAPRDGHLRLLDRRGALLRRHGHLGQTRAAPARRRWPMRGAVYAPLYGRRASARSSRRRRAGLWRRRGPPRRAPAAAGRRRRRTATAAPPPSTRRRGHAATVYQVSTRRPWRLCRGAIASPARRAPPAAPGTRGRTGASSALQPTCARGGACRGRRRGGGCSTRRNSKRSSPFWAPPGPRQVVLSAVPFAPDGVGGAAGWAAEAPDQRVALLNYIADVGARRVLFLSGGAAASTSMVVASAGEGAGGRSWPQRAGPVWALPAAAAAAAGVAAPGGALRLPATGAVTAEDNYTEVTVGLTEVVFSLFSARGAPQHDDARVGRPPPRPRRAFRRRGGRSPSRHRG</sequence>